<dbReference type="Proteomes" id="UP000305517">
    <property type="component" value="Unassembled WGS sequence"/>
</dbReference>
<evidence type="ECO:0000313" key="1">
    <source>
        <dbReference type="EMBL" id="TLM94316.1"/>
    </source>
</evidence>
<evidence type="ECO:0000313" key="2">
    <source>
        <dbReference type="Proteomes" id="UP000305517"/>
    </source>
</evidence>
<organism evidence="1 2">
    <name type="scientific">Hymenobacter jeollabukensis</name>
    <dbReference type="NCBI Taxonomy" id="2025313"/>
    <lineage>
        <taxon>Bacteria</taxon>
        <taxon>Pseudomonadati</taxon>
        <taxon>Bacteroidota</taxon>
        <taxon>Cytophagia</taxon>
        <taxon>Cytophagales</taxon>
        <taxon>Hymenobacteraceae</taxon>
        <taxon>Hymenobacter</taxon>
    </lineage>
</organism>
<sequence length="250" mass="29376">MSKLLFQEHRLRLVLFFVAWGCCLAAFGQQADRTLFPRMRPRQSFAPALIKGELPEAGRLRVTDSEVRVGPEPLRRNGKTYWEIDLYYDRQIYEAFRLRQQGDTVWLAINPELTEWAPDADSAQSRRLRRSVQRLHQEYTHLFPEPPQSFEENVFLRFNAKVGEEWACLTRIKGSVNVCWVTLDAILNSQQLDPLYVFSVRNSSNASHTPQLMKLVVSKTRGIRGMLWYDYACWEPYHCEDLLVRYGNWE</sequence>
<dbReference type="AlphaFoldDB" id="A0A5R8WTS6"/>
<reference evidence="1 2" key="1">
    <citation type="submission" date="2019-05" db="EMBL/GenBank/DDBJ databases">
        <title>Hymenobacter edaphi sp. nov., isolated from abandoned arsenic-contaminated farmland soil.</title>
        <authorList>
            <person name="Nie L."/>
        </authorList>
    </citation>
    <scope>NUCLEOTIDE SEQUENCE [LARGE SCALE GENOMIC DNA]</scope>
    <source>
        <strain evidence="1 2">1-3-3-8</strain>
    </source>
</reference>
<comment type="caution">
    <text evidence="1">The sequence shown here is derived from an EMBL/GenBank/DDBJ whole genome shotgun (WGS) entry which is preliminary data.</text>
</comment>
<gene>
    <name evidence="1" type="ORF">FDY95_09950</name>
</gene>
<keyword evidence="2" id="KW-1185">Reference proteome</keyword>
<name>A0A5R8WTS6_9BACT</name>
<protein>
    <submittedName>
        <fullName evidence="1">Uncharacterized protein</fullName>
    </submittedName>
</protein>
<dbReference type="OrthoDB" id="979575at2"/>
<accession>A0A5R8WTS6</accession>
<proteinExistence type="predicted"/>
<dbReference type="RefSeq" id="WP_138077258.1">
    <property type="nucleotide sequence ID" value="NZ_VAJM01000003.1"/>
</dbReference>
<dbReference type="EMBL" id="VAJM01000003">
    <property type="protein sequence ID" value="TLM94316.1"/>
    <property type="molecule type" value="Genomic_DNA"/>
</dbReference>